<dbReference type="InterPro" id="IPR003959">
    <property type="entry name" value="ATPase_AAA_core"/>
</dbReference>
<dbReference type="Pfam" id="PF00004">
    <property type="entry name" value="AAA"/>
    <property type="match status" value="1"/>
</dbReference>
<proteinExistence type="predicted"/>
<dbReference type="GO" id="GO:0005524">
    <property type="term" value="F:ATP binding"/>
    <property type="evidence" value="ECO:0007669"/>
    <property type="project" value="InterPro"/>
</dbReference>
<gene>
    <name evidence="2" type="primary">cfxQ</name>
    <name evidence="2" type="ORF">AK812_SmicGene29772</name>
</gene>
<dbReference type="Gene3D" id="1.10.8.60">
    <property type="match status" value="1"/>
</dbReference>
<dbReference type="OrthoDB" id="408734at2759"/>
<dbReference type="PANTHER" id="PTHR43392:SF2">
    <property type="entry name" value="AAA-TYPE ATPASE FAMILY PROTEIN _ ANKYRIN REPEAT FAMILY PROTEIN"/>
    <property type="match status" value="1"/>
</dbReference>
<dbReference type="InterPro" id="IPR050773">
    <property type="entry name" value="CbxX/CfxQ_RuBisCO_ESX"/>
</dbReference>
<protein>
    <submittedName>
        <fullName evidence="2">Protein CfxQ</fullName>
    </submittedName>
</protein>
<evidence type="ECO:0000313" key="3">
    <source>
        <dbReference type="Proteomes" id="UP000186817"/>
    </source>
</evidence>
<dbReference type="PANTHER" id="PTHR43392">
    <property type="entry name" value="AAA-TYPE ATPASE FAMILY PROTEIN / ANKYRIN REPEAT FAMILY PROTEIN"/>
    <property type="match status" value="1"/>
</dbReference>
<accession>A0A1Q9D0X7</accession>
<sequence>MSITVEVSLLSGKTAAVEADLYEAVQAVAQRAQIALGVGKGRLLDSSGAVLDGCACIKKAKVQNGDSLTLHVNRVQVQSSDGAFAAILGDGSVVTWGEAECGADSSAVQTQLKNVQEIQASERAFAAILGDGSVVTWGDAAFGGDSRAVQGQLTNVQQIQASLRAFAAILGDRTVVTWGHADFGGDSSAVQGQLNNVQQILACSFAFAARLGDGSVVTWGDAAFGGDSRAVQVQLRNVQQIQASDGAFAAILDDGSVVTWGNPAFGGDSRAVQGQLTNVQQIQASLRAFAAILGEGTVVTWGDAEHGGDSSAVQGQLQNVQQIQASERAFAAILGDGSVVTWGDRTRFEDMQFRSADHVEFKKERERLGLPSIGEQSLHMSFLGNPGTGKADGDLLQTLAAMEMQSQDQHNVAMGAIESSREGSLVTEVSRADLVGQHLGRKWPFHPNSRFVTMNVLFREYPQGEIPDTVLCRSSDDEYQPMPGRPRKHRMELGAAFDEAFVRVFEVRIYNRKAKGGVLFLDEAYALVNPSTEDMFGHEAVDTLIKLMEDHRDKVVVILAGYQSEMVEFIAANPGFRSRIAFEFNFRDYTCPELVQIGETLMKSKNVALLPDKSIGVCASGAAKDVCDWMAASIRFRTGCCDTEDCGKEENRANGNGRTVRNMLEASYREMGSRVLTTYPPLLLTEYETGDADLRCAFRLLDAGDLRRSTALALSEQLQANCQRTRTPITVNVSSIFGEPGAVEFGEGDLRRSTALALSEQLQANCQRTRTPITVNVSSIFGEPGAVDRLDWSKLHDLIFGEHACSKAQAVLNGDTSAARSLLEGGGDWGWGSPGGLRA</sequence>
<evidence type="ECO:0000313" key="2">
    <source>
        <dbReference type="EMBL" id="OLP88832.1"/>
    </source>
</evidence>
<dbReference type="InterPro" id="IPR027417">
    <property type="entry name" value="P-loop_NTPase"/>
</dbReference>
<dbReference type="GO" id="GO:0016887">
    <property type="term" value="F:ATP hydrolysis activity"/>
    <property type="evidence" value="ECO:0007669"/>
    <property type="project" value="InterPro"/>
</dbReference>
<evidence type="ECO:0000259" key="1">
    <source>
        <dbReference type="Pfam" id="PF00004"/>
    </source>
</evidence>
<organism evidence="2 3">
    <name type="scientific">Symbiodinium microadriaticum</name>
    <name type="common">Dinoflagellate</name>
    <name type="synonym">Zooxanthella microadriatica</name>
    <dbReference type="NCBI Taxonomy" id="2951"/>
    <lineage>
        <taxon>Eukaryota</taxon>
        <taxon>Sar</taxon>
        <taxon>Alveolata</taxon>
        <taxon>Dinophyceae</taxon>
        <taxon>Suessiales</taxon>
        <taxon>Symbiodiniaceae</taxon>
        <taxon>Symbiodinium</taxon>
    </lineage>
</organism>
<comment type="caution">
    <text evidence="2">The sequence shown here is derived from an EMBL/GenBank/DDBJ whole genome shotgun (WGS) entry which is preliminary data.</text>
</comment>
<name>A0A1Q9D0X7_SYMMI</name>
<reference evidence="2 3" key="1">
    <citation type="submission" date="2016-02" db="EMBL/GenBank/DDBJ databases">
        <title>Genome analysis of coral dinoflagellate symbionts highlights evolutionary adaptations to a symbiotic lifestyle.</title>
        <authorList>
            <person name="Aranda M."/>
            <person name="Li Y."/>
            <person name="Liew Y.J."/>
            <person name="Baumgarten S."/>
            <person name="Simakov O."/>
            <person name="Wilson M."/>
            <person name="Piel J."/>
            <person name="Ashoor H."/>
            <person name="Bougouffa S."/>
            <person name="Bajic V.B."/>
            <person name="Ryu T."/>
            <person name="Ravasi T."/>
            <person name="Bayer T."/>
            <person name="Micklem G."/>
            <person name="Kim H."/>
            <person name="Bhak J."/>
            <person name="Lajeunesse T.C."/>
            <person name="Voolstra C.R."/>
        </authorList>
    </citation>
    <scope>NUCLEOTIDE SEQUENCE [LARGE SCALE GENOMIC DNA]</scope>
    <source>
        <strain evidence="2 3">CCMP2467</strain>
    </source>
</reference>
<dbReference type="SUPFAM" id="SSF50985">
    <property type="entry name" value="RCC1/BLIP-II"/>
    <property type="match status" value="1"/>
</dbReference>
<keyword evidence="3" id="KW-1185">Reference proteome</keyword>
<dbReference type="AlphaFoldDB" id="A0A1Q9D0X7"/>
<dbReference type="SUPFAM" id="SSF52540">
    <property type="entry name" value="P-loop containing nucleoside triphosphate hydrolases"/>
    <property type="match status" value="1"/>
</dbReference>
<feature type="domain" description="ATPase AAA-type core" evidence="1">
    <location>
        <begin position="513"/>
        <end position="567"/>
    </location>
</feature>
<dbReference type="Gene3D" id="2.130.10.30">
    <property type="entry name" value="Regulator of chromosome condensation 1/beta-lactamase-inhibitor protein II"/>
    <property type="match status" value="2"/>
</dbReference>
<dbReference type="Gene3D" id="3.40.50.300">
    <property type="entry name" value="P-loop containing nucleotide triphosphate hydrolases"/>
    <property type="match status" value="1"/>
</dbReference>
<dbReference type="Proteomes" id="UP000186817">
    <property type="component" value="Unassembled WGS sequence"/>
</dbReference>
<dbReference type="EMBL" id="LSRX01000792">
    <property type="protein sequence ID" value="OLP88832.1"/>
    <property type="molecule type" value="Genomic_DNA"/>
</dbReference>
<dbReference type="InterPro" id="IPR009091">
    <property type="entry name" value="RCC1/BLIP-II"/>
</dbReference>